<evidence type="ECO:0000256" key="3">
    <source>
        <dbReference type="ARBA" id="ARBA00022729"/>
    </source>
</evidence>
<dbReference type="PANTHER" id="PTHR34820:SF4">
    <property type="entry name" value="INNER MEMBRANE PROTEIN YEBZ"/>
    <property type="match status" value="1"/>
</dbReference>
<dbReference type="GO" id="GO:0005507">
    <property type="term" value="F:copper ion binding"/>
    <property type="evidence" value="ECO:0007669"/>
    <property type="project" value="InterPro"/>
</dbReference>
<dbReference type="Gene3D" id="2.60.40.1220">
    <property type="match status" value="1"/>
</dbReference>
<evidence type="ECO:0000256" key="1">
    <source>
        <dbReference type="ARBA" id="ARBA00004196"/>
    </source>
</evidence>
<comment type="caution">
    <text evidence="7">The sequence shown here is derived from an EMBL/GenBank/DDBJ whole genome shotgun (WGS) entry which is preliminary data.</text>
</comment>
<keyword evidence="8" id="KW-1185">Reference proteome</keyword>
<evidence type="ECO:0000313" key="8">
    <source>
        <dbReference type="Proteomes" id="UP000235347"/>
    </source>
</evidence>
<dbReference type="InterPro" id="IPR014756">
    <property type="entry name" value="Ig_E-set"/>
</dbReference>
<feature type="signal peptide" evidence="5">
    <location>
        <begin position="1"/>
        <end position="24"/>
    </location>
</feature>
<evidence type="ECO:0000259" key="6">
    <source>
        <dbReference type="Pfam" id="PF04234"/>
    </source>
</evidence>
<dbReference type="GO" id="GO:0046688">
    <property type="term" value="P:response to copper ion"/>
    <property type="evidence" value="ECO:0007669"/>
    <property type="project" value="InterPro"/>
</dbReference>
<dbReference type="GO" id="GO:0005886">
    <property type="term" value="C:plasma membrane"/>
    <property type="evidence" value="ECO:0007669"/>
    <property type="project" value="TreeGrafter"/>
</dbReference>
<dbReference type="EMBL" id="PNYB01000040">
    <property type="protein sequence ID" value="PMS15953.1"/>
    <property type="molecule type" value="Genomic_DNA"/>
</dbReference>
<dbReference type="GO" id="GO:0042597">
    <property type="term" value="C:periplasmic space"/>
    <property type="evidence" value="ECO:0007669"/>
    <property type="project" value="InterPro"/>
</dbReference>
<evidence type="ECO:0000256" key="4">
    <source>
        <dbReference type="ARBA" id="ARBA00023008"/>
    </source>
</evidence>
<keyword evidence="2" id="KW-0479">Metal-binding</keyword>
<dbReference type="InterPro" id="IPR007348">
    <property type="entry name" value="CopC_dom"/>
</dbReference>
<proteinExistence type="predicted"/>
<sequence>MSLLKIALAAAAASVLAQSAWAHAHPKQQTPGVGATVGADQKQVSIEFDDALEPAFSVLQVADAHGKSVTSGRSSVDAGDKKHMTVALQALKPGDYTVSWVAVAEDGHRTQGHYRFTVK</sequence>
<keyword evidence="3 5" id="KW-0732">Signal</keyword>
<evidence type="ECO:0000313" key="7">
    <source>
        <dbReference type="EMBL" id="PMS15953.1"/>
    </source>
</evidence>
<dbReference type="InterPro" id="IPR014755">
    <property type="entry name" value="Cu-Rt/internalin_Ig-like"/>
</dbReference>
<dbReference type="GO" id="GO:0006825">
    <property type="term" value="P:copper ion transport"/>
    <property type="evidence" value="ECO:0007669"/>
    <property type="project" value="InterPro"/>
</dbReference>
<dbReference type="Pfam" id="PF04234">
    <property type="entry name" value="CopC"/>
    <property type="match status" value="1"/>
</dbReference>
<protein>
    <submittedName>
        <fullName evidence="7">Copper resistance protein</fullName>
    </submittedName>
</protein>
<dbReference type="Proteomes" id="UP000235347">
    <property type="component" value="Unassembled WGS sequence"/>
</dbReference>
<dbReference type="GO" id="GO:0030313">
    <property type="term" value="C:cell envelope"/>
    <property type="evidence" value="ECO:0007669"/>
    <property type="project" value="UniProtKB-SubCell"/>
</dbReference>
<dbReference type="SUPFAM" id="SSF81296">
    <property type="entry name" value="E set domains"/>
    <property type="match status" value="1"/>
</dbReference>
<gene>
    <name evidence="7" type="ORF">C0Z19_26765</name>
</gene>
<comment type="subcellular location">
    <subcellularLocation>
        <location evidence="1">Cell envelope</location>
    </subcellularLocation>
</comment>
<dbReference type="PANTHER" id="PTHR34820">
    <property type="entry name" value="INNER MEMBRANE PROTEIN YEBZ"/>
    <property type="match status" value="1"/>
</dbReference>
<evidence type="ECO:0000256" key="5">
    <source>
        <dbReference type="SAM" id="SignalP"/>
    </source>
</evidence>
<dbReference type="AlphaFoldDB" id="A0A2N7VFM2"/>
<evidence type="ECO:0000256" key="2">
    <source>
        <dbReference type="ARBA" id="ARBA00022723"/>
    </source>
</evidence>
<feature type="chain" id="PRO_5014717855" evidence="5">
    <location>
        <begin position="25"/>
        <end position="119"/>
    </location>
</feature>
<accession>A0A2N7VFM2</accession>
<keyword evidence="4" id="KW-0186">Copper</keyword>
<feature type="domain" description="CopC" evidence="6">
    <location>
        <begin position="23"/>
        <end position="118"/>
    </location>
</feature>
<dbReference type="InterPro" id="IPR032694">
    <property type="entry name" value="CopC/D"/>
</dbReference>
<name>A0A2N7VFM2_9BURK</name>
<reference evidence="7 8" key="1">
    <citation type="submission" date="2018-01" db="EMBL/GenBank/DDBJ databases">
        <title>Whole genome analyses suggest that Burkholderia sensu lato contains two further novel genera in the rhizoxinica-symbiotica group Mycetohabitans gen. nov., and Trinickia gen. nov.: implications for the evolution of diazotrophy and nodulation in the Burkholderiaceae.</title>
        <authorList>
            <person name="Estrada-de los Santos P."/>
            <person name="Palmer M."/>
            <person name="Chavez-Ramirez B."/>
            <person name="Beukes C."/>
            <person name="Steenkamp E.T."/>
            <person name="Hirsch A.M."/>
            <person name="Manyaka P."/>
            <person name="Maluk M."/>
            <person name="Lafos M."/>
            <person name="Crook M."/>
            <person name="Gross E."/>
            <person name="Simon M.F."/>
            <person name="Bueno dos Reis Junior F."/>
            <person name="Poole P.S."/>
            <person name="Venter S.N."/>
            <person name="James E.K."/>
        </authorList>
    </citation>
    <scope>NUCLEOTIDE SEQUENCE [LARGE SCALE GENOMIC DNA]</scope>
    <source>
        <strain evidence="7 8">GP25-8</strain>
    </source>
</reference>
<organism evidence="7 8">
    <name type="scientific">Trinickia soli</name>
    <dbReference type="NCBI Taxonomy" id="380675"/>
    <lineage>
        <taxon>Bacteria</taxon>
        <taxon>Pseudomonadati</taxon>
        <taxon>Pseudomonadota</taxon>
        <taxon>Betaproteobacteria</taxon>
        <taxon>Burkholderiales</taxon>
        <taxon>Burkholderiaceae</taxon>
        <taxon>Trinickia</taxon>
    </lineage>
</organism>